<feature type="domain" description="SWAP70 N-terminal EF-hand" evidence="1">
    <location>
        <begin position="55"/>
        <end position="113"/>
    </location>
</feature>
<gene>
    <name evidence="2" type="ORF">TPAB3V08_LOCUS6268</name>
</gene>
<dbReference type="Proteomes" id="UP001153148">
    <property type="component" value="Unassembled WGS sequence"/>
</dbReference>
<organism evidence="2 3">
    <name type="scientific">Timema podura</name>
    <name type="common">Walking stick</name>
    <dbReference type="NCBI Taxonomy" id="61482"/>
    <lineage>
        <taxon>Eukaryota</taxon>
        <taxon>Metazoa</taxon>
        <taxon>Ecdysozoa</taxon>
        <taxon>Arthropoda</taxon>
        <taxon>Hexapoda</taxon>
        <taxon>Insecta</taxon>
        <taxon>Pterygota</taxon>
        <taxon>Neoptera</taxon>
        <taxon>Polyneoptera</taxon>
        <taxon>Phasmatodea</taxon>
        <taxon>Timematodea</taxon>
        <taxon>Timematoidea</taxon>
        <taxon>Timematidae</taxon>
        <taxon>Timema</taxon>
    </lineage>
</organism>
<comment type="caution">
    <text evidence="2">The sequence shown here is derived from an EMBL/GenBank/DDBJ whole genome shotgun (WGS) entry which is preliminary data.</text>
</comment>
<sequence>MGSPNPPLKLLAGYGLVTGYGSEGPGFKAKRFHNVSMKHWAWNRVKFSLVRTNEEVLTANIGTLLDLYGVEKGLEHYRSTNELNFEHYKYYLQKEVFSSLPDTISLPTLREYESRIDEVCWLVCKKHYLHREHVVFSDLCVYKLFRIFCLLADLVPESSQVFQVCIRVTGDGLLGYSSP</sequence>
<evidence type="ECO:0000313" key="2">
    <source>
        <dbReference type="EMBL" id="CAG2059304.1"/>
    </source>
</evidence>
<reference evidence="2" key="1">
    <citation type="submission" date="2021-03" db="EMBL/GenBank/DDBJ databases">
        <authorList>
            <person name="Tran Van P."/>
        </authorList>
    </citation>
    <scope>NUCLEOTIDE SEQUENCE</scope>
</reference>
<dbReference type="InterPro" id="IPR057836">
    <property type="entry name" value="EF-hand_SWAP70_N"/>
</dbReference>
<accession>A0ABN7NV12</accession>
<dbReference type="EMBL" id="CAJPIN010009165">
    <property type="protein sequence ID" value="CAG2059304.1"/>
    <property type="molecule type" value="Genomic_DNA"/>
</dbReference>
<name>A0ABN7NV12_TIMPD</name>
<dbReference type="Pfam" id="PF25530">
    <property type="entry name" value="EF-hand_SWAP70_N"/>
    <property type="match status" value="1"/>
</dbReference>
<evidence type="ECO:0000313" key="3">
    <source>
        <dbReference type="Proteomes" id="UP001153148"/>
    </source>
</evidence>
<proteinExistence type="predicted"/>
<evidence type="ECO:0000259" key="1">
    <source>
        <dbReference type="Pfam" id="PF25530"/>
    </source>
</evidence>
<protein>
    <recommendedName>
        <fullName evidence="1">SWAP70 N-terminal EF-hand domain-containing protein</fullName>
    </recommendedName>
</protein>
<keyword evidence="3" id="KW-1185">Reference proteome</keyword>